<dbReference type="PANTHER" id="PTHR22298">
    <property type="entry name" value="ENDO-1,4-BETA-GLUCANASE"/>
    <property type="match status" value="1"/>
</dbReference>
<reference evidence="13" key="1">
    <citation type="submission" date="2025-08" db="UniProtKB">
        <authorList>
            <consortium name="RefSeq"/>
        </authorList>
    </citation>
    <scope>IDENTIFICATION</scope>
</reference>
<gene>
    <name evidence="13" type="primary">LOC101862521</name>
</gene>
<dbReference type="EC" id="3.2.1.4" evidence="3"/>
<keyword evidence="7" id="KW-0326">Glycosidase</keyword>
<keyword evidence="4" id="KW-0378">Hydrolase</keyword>
<name>A0ABM1VY10_APLCA</name>
<proteinExistence type="inferred from homology"/>
<keyword evidence="10" id="KW-0732">Signal</keyword>
<dbReference type="Proteomes" id="UP000694888">
    <property type="component" value="Unplaced"/>
</dbReference>
<sequence>MTSLWSVPLLSLLVSSALGATQVRISEHWDGGFKGEPCVKITKELHTWKAHLQFSSDVNTVEAWNASPSKVSSREFILTNDWQTLHNGDQLCFIFIARTNGNSVPNSFIYLEGMDGPANVGGGGGTPSGGGGNTGGGNTGGGGSGSSSKKDYGIALGKSILFYDAQRSGKLPANNPIPWRGDSALGDCVTGGWYDAGDHVKFGLPMASSSTLLLWSLVRFKDGYVKAGQLDMMYDMIKWPLDYFLKAWNPGKQELVVQVGDGNADHAFWGRPEDMNMARPCKYVNGGTPGSDIAGETAAALAAGSIAFRSKGDSGYADRLLGAAKSLYAFAKSHRGVFHGSAPFYG</sequence>
<protein>
    <recommendedName>
        <fullName evidence="3">cellulase</fullName>
        <ecNumber evidence="3">3.2.1.4</ecNumber>
    </recommendedName>
</protein>
<evidence type="ECO:0000313" key="13">
    <source>
        <dbReference type="RefSeq" id="XP_035827303.1"/>
    </source>
</evidence>
<evidence type="ECO:0000256" key="2">
    <source>
        <dbReference type="ARBA" id="ARBA00007072"/>
    </source>
</evidence>
<keyword evidence="8" id="KW-0624">Polysaccharide degradation</keyword>
<evidence type="ECO:0000256" key="10">
    <source>
        <dbReference type="SAM" id="SignalP"/>
    </source>
</evidence>
<feature type="signal peptide" evidence="10">
    <location>
        <begin position="1"/>
        <end position="19"/>
    </location>
</feature>
<evidence type="ECO:0000256" key="4">
    <source>
        <dbReference type="ARBA" id="ARBA00022801"/>
    </source>
</evidence>
<dbReference type="InterPro" id="IPR012291">
    <property type="entry name" value="CBM2_carb-bd_dom_sf"/>
</dbReference>
<dbReference type="Gene3D" id="2.60.40.290">
    <property type="match status" value="1"/>
</dbReference>
<evidence type="ECO:0000256" key="3">
    <source>
        <dbReference type="ARBA" id="ARBA00012601"/>
    </source>
</evidence>
<evidence type="ECO:0000256" key="6">
    <source>
        <dbReference type="ARBA" id="ARBA00023277"/>
    </source>
</evidence>
<feature type="chain" id="PRO_5045514121" description="cellulase" evidence="10">
    <location>
        <begin position="20"/>
        <end position="346"/>
    </location>
</feature>
<feature type="domain" description="Glycoside hydrolase family 9" evidence="11">
    <location>
        <begin position="152"/>
        <end position="341"/>
    </location>
</feature>
<evidence type="ECO:0000256" key="9">
    <source>
        <dbReference type="SAM" id="MobiDB-lite"/>
    </source>
</evidence>
<dbReference type="RefSeq" id="XP_035827303.1">
    <property type="nucleotide sequence ID" value="XM_035971410.1"/>
</dbReference>
<evidence type="ECO:0000256" key="1">
    <source>
        <dbReference type="ARBA" id="ARBA00000966"/>
    </source>
</evidence>
<keyword evidence="6" id="KW-0119">Carbohydrate metabolism</keyword>
<dbReference type="Gene3D" id="1.50.10.10">
    <property type="match status" value="1"/>
</dbReference>
<feature type="compositionally biased region" description="Gly residues" evidence="9">
    <location>
        <begin position="120"/>
        <end position="145"/>
    </location>
</feature>
<comment type="similarity">
    <text evidence="2">Belongs to the glycosyl hydrolase 9 (cellulase E) family.</text>
</comment>
<keyword evidence="12" id="KW-1185">Reference proteome</keyword>
<evidence type="ECO:0000256" key="5">
    <source>
        <dbReference type="ARBA" id="ARBA00023001"/>
    </source>
</evidence>
<organism evidence="12 13">
    <name type="scientific">Aplysia californica</name>
    <name type="common">California sea hare</name>
    <dbReference type="NCBI Taxonomy" id="6500"/>
    <lineage>
        <taxon>Eukaryota</taxon>
        <taxon>Metazoa</taxon>
        <taxon>Spiralia</taxon>
        <taxon>Lophotrochozoa</taxon>
        <taxon>Mollusca</taxon>
        <taxon>Gastropoda</taxon>
        <taxon>Heterobranchia</taxon>
        <taxon>Euthyneura</taxon>
        <taxon>Tectipleura</taxon>
        <taxon>Aplysiida</taxon>
        <taxon>Aplysioidea</taxon>
        <taxon>Aplysiidae</taxon>
        <taxon>Aplysia</taxon>
    </lineage>
</organism>
<evidence type="ECO:0000259" key="11">
    <source>
        <dbReference type="Pfam" id="PF00759"/>
    </source>
</evidence>
<feature type="region of interest" description="Disordered" evidence="9">
    <location>
        <begin position="120"/>
        <end position="146"/>
    </location>
</feature>
<evidence type="ECO:0000313" key="12">
    <source>
        <dbReference type="Proteomes" id="UP000694888"/>
    </source>
</evidence>
<dbReference type="InterPro" id="IPR001701">
    <property type="entry name" value="Glyco_hydro_9"/>
</dbReference>
<keyword evidence="5" id="KW-0136">Cellulose degradation</keyword>
<dbReference type="SUPFAM" id="SSF48208">
    <property type="entry name" value="Six-hairpin glycosidases"/>
    <property type="match status" value="1"/>
</dbReference>
<evidence type="ECO:0000256" key="8">
    <source>
        <dbReference type="ARBA" id="ARBA00023326"/>
    </source>
</evidence>
<dbReference type="SUPFAM" id="SSF49384">
    <property type="entry name" value="Carbohydrate-binding domain"/>
    <property type="match status" value="1"/>
</dbReference>
<dbReference type="InterPro" id="IPR012341">
    <property type="entry name" value="6hp_glycosidase-like_sf"/>
</dbReference>
<dbReference type="Pfam" id="PF00759">
    <property type="entry name" value="Glyco_hydro_9"/>
    <property type="match status" value="1"/>
</dbReference>
<dbReference type="GeneID" id="101862521"/>
<evidence type="ECO:0000256" key="7">
    <source>
        <dbReference type="ARBA" id="ARBA00023295"/>
    </source>
</evidence>
<accession>A0ABM1VY10</accession>
<dbReference type="InterPro" id="IPR008928">
    <property type="entry name" value="6-hairpin_glycosidase_sf"/>
</dbReference>
<dbReference type="InterPro" id="IPR008965">
    <property type="entry name" value="CBM2/CBM3_carb-bd_dom_sf"/>
</dbReference>
<comment type="catalytic activity">
    <reaction evidence="1">
        <text>Endohydrolysis of (1-&gt;4)-beta-D-glucosidic linkages in cellulose, lichenin and cereal beta-D-glucans.</text>
        <dbReference type="EC" id="3.2.1.4"/>
    </reaction>
</comment>